<dbReference type="Proteomes" id="UP000018780">
    <property type="component" value="Plasmid unnamed"/>
</dbReference>
<evidence type="ECO:0000313" key="1">
    <source>
        <dbReference type="EMBL" id="AHD03362.1"/>
    </source>
</evidence>
<gene>
    <name evidence="1" type="ORF">METH_21295</name>
</gene>
<evidence type="ECO:0000313" key="2">
    <source>
        <dbReference type="Proteomes" id="UP000018780"/>
    </source>
</evidence>
<sequence length="57" mass="6276">MNAAEERLSRAFAERDGALLADVLKPLPISYALRELTNLPPDDQSLALSLRPAERAE</sequence>
<organism evidence="1 2">
    <name type="scientific">Leisingera methylohalidivorans DSM 14336</name>
    <dbReference type="NCBI Taxonomy" id="999552"/>
    <lineage>
        <taxon>Bacteria</taxon>
        <taxon>Pseudomonadati</taxon>
        <taxon>Pseudomonadota</taxon>
        <taxon>Alphaproteobacteria</taxon>
        <taxon>Rhodobacterales</taxon>
        <taxon>Roseobacteraceae</taxon>
        <taxon>Leisingera</taxon>
    </lineage>
</organism>
<keyword evidence="2" id="KW-1185">Reference proteome</keyword>
<dbReference type="RefSeq" id="WP_024092658.1">
    <property type="nucleotide sequence ID" value="NC_023146.1"/>
</dbReference>
<dbReference type="AlphaFoldDB" id="V9W2E9"/>
<accession>V9W2E9</accession>
<name>V9W2E9_9RHOB</name>
<dbReference type="EMBL" id="CP006774">
    <property type="protein sequence ID" value="AHD03362.1"/>
    <property type="molecule type" value="Genomic_DNA"/>
</dbReference>
<dbReference type="KEGG" id="lmd:METH_21295"/>
<dbReference type="HOGENOM" id="CLU_2991195_0_0_5"/>
<geneLocation type="plasmid" evidence="2">
    <name>1</name>
</geneLocation>
<keyword evidence="1" id="KW-0614">Plasmid</keyword>
<dbReference type="PATRIC" id="fig|999552.6.peg.4213"/>
<proteinExistence type="predicted"/>
<reference evidence="1 2" key="1">
    <citation type="submission" date="2013-09" db="EMBL/GenBank/DDBJ databases">
        <authorList>
            <consortium name="DOE Joint Genome Institute"/>
            <person name="Klenk H.-P."/>
            <person name="Huntemann M."/>
            <person name="Han J."/>
            <person name="Chen A."/>
            <person name="Kyrpides N."/>
            <person name="Mavromatis K."/>
            <person name="Markowitz V."/>
            <person name="Palaniappan K."/>
            <person name="Ivanova N."/>
            <person name="Schaumberg A."/>
            <person name="Pati A."/>
            <person name="Liolios K."/>
            <person name="Nordberg H.P."/>
            <person name="Cantor M.N."/>
            <person name="Hua S.X."/>
            <person name="Woyke T."/>
        </authorList>
    </citation>
    <scope>NUCLEOTIDE SEQUENCE [LARGE SCALE GENOMIC DNA]</scope>
    <source>
        <strain evidence="1 2">DSM 14336</strain>
        <plasmid evidence="2">1</plasmid>
    </source>
</reference>
<protein>
    <submittedName>
        <fullName evidence="1">Uncharacterized protein</fullName>
    </submittedName>
</protein>